<dbReference type="EMBL" id="MK078516">
    <property type="protein sequence ID" value="QBP79328.1"/>
    <property type="molecule type" value="Genomic_DNA"/>
</dbReference>
<dbReference type="AlphaFoldDB" id="A0A482KB17"/>
<dbReference type="GO" id="GO:0009307">
    <property type="term" value="P:DNA restriction-modification system"/>
    <property type="evidence" value="ECO:0007669"/>
    <property type="project" value="UniProtKB-KW"/>
</dbReference>
<feature type="domain" description="Type I restriction modification DNA specificity" evidence="4">
    <location>
        <begin position="2"/>
        <end position="182"/>
    </location>
</feature>
<feature type="domain" description="Type I restriction modification DNA specificity" evidence="4">
    <location>
        <begin position="222"/>
        <end position="350"/>
    </location>
</feature>
<sequence length="407" mass="46799">MEFEEVELGQISNVTKLAGYEFTNNIKYTNDGDIIAIRALNIKNGKLDLSQVKKITKETSNNLLRSKLYKNDIVLTYTGSKYGEVALINQNEKFHLAPNVCKVTVASNVNPYYIFLIMQTRSFKIQMKNFGVGSSQPTIPMKNIRKLKILLPSLEHQNRIVKVLKPLDEKIDLNYKLVTNLEELSQTLFKRWFVDFEFPDENGNPYKSSGGEMIDSELGEIPKGWKLNKLDKIINIKSGKRPRNKVNIVDNKNKIPIIGASKVMGYTSDYLESEPILVMGRVGTHGVIQRFNNNVWPSDNTFFIKSQFMIYTYFILINIDYKSLNRGSTQPLLSQKDIKNIDIIIPESDTLIVRYEEITNMYFKQIDVLKDQISYLNELRDTLLPKLMSGKIEIPDDIEVNMDELSI</sequence>
<dbReference type="InterPro" id="IPR000055">
    <property type="entry name" value="Restrct_endonuc_typeI_TRD"/>
</dbReference>
<reference evidence="5" key="1">
    <citation type="submission" date="2018-10" db="EMBL/GenBank/DDBJ databases">
        <title>First Description of Arginine Catabolic Mobile Element (ACME) Type VI Harboring the kdp Operon Only in Staphylococcus epidermidis Using Short and Long Read Whole Genome Sequencing: Further Evidence of ACME Diversity.</title>
        <authorList>
            <person name="McManus B.A."/>
            <person name="O'Connor A.M."/>
            <person name="Egan S."/>
            <person name="Flanagan P.R."/>
            <person name="Coleman D.C."/>
        </authorList>
    </citation>
    <scope>NUCLEOTIDE SEQUENCE</scope>
    <source>
        <strain evidence="5">R02OR2</strain>
    </source>
</reference>
<name>A0A482KB17_STAEP</name>
<comment type="similarity">
    <text evidence="1">Belongs to the type-I restriction system S methylase family.</text>
</comment>
<dbReference type="Pfam" id="PF01420">
    <property type="entry name" value="Methylase_S"/>
    <property type="match status" value="2"/>
</dbReference>
<dbReference type="RefSeq" id="WP_017465241.1">
    <property type="nucleotide sequence ID" value="NZ_CP043847.1"/>
</dbReference>
<accession>A0A482KB17</accession>
<evidence type="ECO:0000259" key="4">
    <source>
        <dbReference type="Pfam" id="PF01420"/>
    </source>
</evidence>
<evidence type="ECO:0000256" key="2">
    <source>
        <dbReference type="ARBA" id="ARBA00022747"/>
    </source>
</evidence>
<keyword evidence="3" id="KW-0238">DNA-binding</keyword>
<evidence type="ECO:0000256" key="3">
    <source>
        <dbReference type="ARBA" id="ARBA00023125"/>
    </source>
</evidence>
<dbReference type="PANTHER" id="PTHR30408:SF13">
    <property type="entry name" value="TYPE I RESTRICTION ENZYME HINDI SPECIFICITY SUBUNIT"/>
    <property type="match status" value="1"/>
</dbReference>
<protein>
    <submittedName>
        <fullName evidence="5">Type I restriction-modification system specificity protein</fullName>
    </submittedName>
</protein>
<evidence type="ECO:0000313" key="5">
    <source>
        <dbReference type="EMBL" id="QBP79328.1"/>
    </source>
</evidence>
<dbReference type="PANTHER" id="PTHR30408">
    <property type="entry name" value="TYPE-1 RESTRICTION ENZYME ECOKI SPECIFICITY PROTEIN"/>
    <property type="match status" value="1"/>
</dbReference>
<proteinExistence type="inferred from homology"/>
<gene>
    <name evidence="5" type="primary">hsdS</name>
</gene>
<organism evidence="5">
    <name type="scientific">Staphylococcus epidermidis</name>
    <dbReference type="NCBI Taxonomy" id="1282"/>
    <lineage>
        <taxon>Bacteria</taxon>
        <taxon>Bacillati</taxon>
        <taxon>Bacillota</taxon>
        <taxon>Bacilli</taxon>
        <taxon>Bacillales</taxon>
        <taxon>Staphylococcaceae</taxon>
        <taxon>Staphylococcus</taxon>
    </lineage>
</organism>
<dbReference type="InterPro" id="IPR044946">
    <property type="entry name" value="Restrct_endonuc_typeI_TRD_sf"/>
</dbReference>
<dbReference type="Gene3D" id="3.90.220.20">
    <property type="entry name" value="DNA methylase specificity domains"/>
    <property type="match status" value="2"/>
</dbReference>
<dbReference type="SUPFAM" id="SSF116734">
    <property type="entry name" value="DNA methylase specificity domain"/>
    <property type="match status" value="2"/>
</dbReference>
<dbReference type="GO" id="GO:0003677">
    <property type="term" value="F:DNA binding"/>
    <property type="evidence" value="ECO:0007669"/>
    <property type="project" value="UniProtKB-KW"/>
</dbReference>
<evidence type="ECO:0000256" key="1">
    <source>
        <dbReference type="ARBA" id="ARBA00010923"/>
    </source>
</evidence>
<keyword evidence="2" id="KW-0680">Restriction system</keyword>
<dbReference type="InterPro" id="IPR052021">
    <property type="entry name" value="Type-I_RS_S_subunit"/>
</dbReference>